<dbReference type="Gene3D" id="3.30.710.10">
    <property type="entry name" value="Potassium Channel Kv1.1, Chain A"/>
    <property type="match status" value="1"/>
</dbReference>
<dbReference type="PROSITE" id="PS50097">
    <property type="entry name" value="BTB"/>
    <property type="match status" value="1"/>
</dbReference>
<dbReference type="PANTHER" id="PTHR24410:SF23">
    <property type="entry name" value="BTB DOMAIN-CONTAINING PROTEIN-RELATED"/>
    <property type="match status" value="1"/>
</dbReference>
<evidence type="ECO:0000313" key="2">
    <source>
        <dbReference type="Proteomes" id="UP000887578"/>
    </source>
</evidence>
<accession>A0A914R5L0</accession>
<dbReference type="InterPro" id="IPR000210">
    <property type="entry name" value="BTB/POZ_dom"/>
</dbReference>
<dbReference type="InterPro" id="IPR011333">
    <property type="entry name" value="SKP1/BTB/POZ_sf"/>
</dbReference>
<evidence type="ECO:0000313" key="3">
    <source>
        <dbReference type="WBParaSite" id="PDA_v2.g9941.t1"/>
    </source>
</evidence>
<proteinExistence type="predicted"/>
<dbReference type="SMART" id="SM00225">
    <property type="entry name" value="BTB"/>
    <property type="match status" value="1"/>
</dbReference>
<protein>
    <submittedName>
        <fullName evidence="3">BTB domain-containing protein</fullName>
    </submittedName>
</protein>
<dbReference type="WBParaSite" id="PDA_v2.g9941.t1">
    <property type="protein sequence ID" value="PDA_v2.g9941.t1"/>
    <property type="gene ID" value="PDA_v2.g9941"/>
</dbReference>
<organism evidence="2 3">
    <name type="scientific">Panagrolaimus davidi</name>
    <dbReference type="NCBI Taxonomy" id="227884"/>
    <lineage>
        <taxon>Eukaryota</taxon>
        <taxon>Metazoa</taxon>
        <taxon>Ecdysozoa</taxon>
        <taxon>Nematoda</taxon>
        <taxon>Chromadorea</taxon>
        <taxon>Rhabditida</taxon>
        <taxon>Tylenchina</taxon>
        <taxon>Panagrolaimomorpha</taxon>
        <taxon>Panagrolaimoidea</taxon>
        <taxon>Panagrolaimidae</taxon>
        <taxon>Panagrolaimus</taxon>
    </lineage>
</organism>
<name>A0A914R5L0_9BILA</name>
<dbReference type="PANTHER" id="PTHR24410">
    <property type="entry name" value="HL07962P-RELATED"/>
    <property type="match status" value="1"/>
</dbReference>
<keyword evidence="2" id="KW-1185">Reference proteome</keyword>
<dbReference type="InterPro" id="IPR051481">
    <property type="entry name" value="BTB-POZ/Galectin-3-binding"/>
</dbReference>
<feature type="domain" description="BTB" evidence="1">
    <location>
        <begin position="40"/>
        <end position="106"/>
    </location>
</feature>
<sequence>MLSSIYYGCKLEQESKNYIYEMQKERYKVFKSQDSTNEQFDVIFEIEGKKIYASKYVLISVSEYMNAFLSDRWLKKDEVIKIETYSYDSFYQFLCFLYSGHCHLTTQNVYELTDMAESYAVSCLKDFCDKYCFGMNKTIESIEELTEFALKYSLPQLTHSIKSFIMNNSDKVYNNKTFIAFKKPFVEFVSSIYRVHDSRLKRFENSSVDGNRNESGFFESIYNWAEHQVMKQKDSNDCNVNLLEAVKAELSNILPGIKYCNMRFDFLMNFVVEKGFILSPAEFKEIHSGCFAYNSYHVEKRFKCIYELAEKQASQKQKISPNQDFNVVDSIKTDLTEVLSDLKFGKMGKEFLMNFVVANGIITEEQVKHVYDTRVEIQNAKRSIHGLMKGDLGIRLASEAMYFNNYVDQYSTTITRFSRFNFSVPKTPSTLMKMKGCDWYLCLENDGFLAFKHHTRIVNTDYLLAEMKSEAEFYLNENRYTYIYAEYVNLSDINDNDSNMRRCS</sequence>
<reference evidence="3" key="1">
    <citation type="submission" date="2022-11" db="UniProtKB">
        <authorList>
            <consortium name="WormBaseParasite"/>
        </authorList>
    </citation>
    <scope>IDENTIFICATION</scope>
</reference>
<dbReference type="Pfam" id="PF00651">
    <property type="entry name" value="BTB"/>
    <property type="match status" value="1"/>
</dbReference>
<evidence type="ECO:0000259" key="1">
    <source>
        <dbReference type="PROSITE" id="PS50097"/>
    </source>
</evidence>
<dbReference type="AlphaFoldDB" id="A0A914R5L0"/>
<dbReference type="SUPFAM" id="SSF54695">
    <property type="entry name" value="POZ domain"/>
    <property type="match status" value="1"/>
</dbReference>
<dbReference type="Proteomes" id="UP000887578">
    <property type="component" value="Unplaced"/>
</dbReference>